<accession>A0ACA9P6X1</accession>
<proteinExistence type="predicted"/>
<reference evidence="1" key="1">
    <citation type="submission" date="2021-06" db="EMBL/GenBank/DDBJ databases">
        <authorList>
            <person name="Kallberg Y."/>
            <person name="Tangrot J."/>
            <person name="Rosling A."/>
        </authorList>
    </citation>
    <scope>NUCLEOTIDE SEQUENCE</scope>
    <source>
        <strain evidence="1">IL203A</strain>
    </source>
</reference>
<evidence type="ECO:0000313" key="2">
    <source>
        <dbReference type="Proteomes" id="UP000789702"/>
    </source>
</evidence>
<feature type="non-terminal residue" evidence="1">
    <location>
        <position position="43"/>
    </location>
</feature>
<dbReference type="Proteomes" id="UP000789702">
    <property type="component" value="Unassembled WGS sequence"/>
</dbReference>
<protein>
    <submittedName>
        <fullName evidence="1">976_t:CDS:1</fullName>
    </submittedName>
</protein>
<keyword evidence="2" id="KW-1185">Reference proteome</keyword>
<gene>
    <name evidence="1" type="ORF">DHETER_LOCUS11335</name>
</gene>
<feature type="non-terminal residue" evidence="1">
    <location>
        <position position="1"/>
    </location>
</feature>
<name>A0ACA9P6X1_9GLOM</name>
<comment type="caution">
    <text evidence="1">The sequence shown here is derived from an EMBL/GenBank/DDBJ whole genome shotgun (WGS) entry which is preliminary data.</text>
</comment>
<dbReference type="EMBL" id="CAJVPU010024520">
    <property type="protein sequence ID" value="CAG8692678.1"/>
    <property type="molecule type" value="Genomic_DNA"/>
</dbReference>
<sequence>RSHLFGENGPDQDWWTQFMRDYSELSFCVSQELSEVYTQKANK</sequence>
<evidence type="ECO:0000313" key="1">
    <source>
        <dbReference type="EMBL" id="CAG8692678.1"/>
    </source>
</evidence>
<organism evidence="1 2">
    <name type="scientific">Dentiscutata heterogama</name>
    <dbReference type="NCBI Taxonomy" id="1316150"/>
    <lineage>
        <taxon>Eukaryota</taxon>
        <taxon>Fungi</taxon>
        <taxon>Fungi incertae sedis</taxon>
        <taxon>Mucoromycota</taxon>
        <taxon>Glomeromycotina</taxon>
        <taxon>Glomeromycetes</taxon>
        <taxon>Diversisporales</taxon>
        <taxon>Gigasporaceae</taxon>
        <taxon>Dentiscutata</taxon>
    </lineage>
</organism>